<gene>
    <name evidence="4" type="primary">aroH</name>
    <name evidence="4" type="ORF">GCM10011398_06200</name>
</gene>
<dbReference type="Proteomes" id="UP000622860">
    <property type="component" value="Unassembled WGS sequence"/>
</dbReference>
<reference evidence="4" key="1">
    <citation type="journal article" date="2014" name="Int. J. Syst. Evol. Microbiol.">
        <title>Complete genome sequence of Corynebacterium casei LMG S-19264T (=DSM 44701T), isolated from a smear-ripened cheese.</title>
        <authorList>
            <consortium name="US DOE Joint Genome Institute (JGI-PGF)"/>
            <person name="Walter F."/>
            <person name="Albersmeier A."/>
            <person name="Kalinowski J."/>
            <person name="Ruckert C."/>
        </authorList>
    </citation>
    <scope>NUCLEOTIDE SEQUENCE</scope>
    <source>
        <strain evidence="4">CGMCC 1.12754</strain>
    </source>
</reference>
<protein>
    <recommendedName>
        <fullName evidence="1 3">chorismate mutase</fullName>
        <ecNumber evidence="1 3">5.4.99.5</ecNumber>
    </recommendedName>
</protein>
<dbReference type="SUPFAM" id="SSF55298">
    <property type="entry name" value="YjgF-like"/>
    <property type="match status" value="1"/>
</dbReference>
<dbReference type="CDD" id="cd02185">
    <property type="entry name" value="AroH"/>
    <property type="match status" value="1"/>
</dbReference>
<evidence type="ECO:0000313" key="5">
    <source>
        <dbReference type="Proteomes" id="UP000622860"/>
    </source>
</evidence>
<evidence type="ECO:0000256" key="3">
    <source>
        <dbReference type="PROSITE-ProRule" id="PRU00514"/>
    </source>
</evidence>
<dbReference type="PIRSF" id="PIRSF005965">
    <property type="entry name" value="Chor_mut_AroH"/>
    <property type="match status" value="1"/>
</dbReference>
<dbReference type="GO" id="GO:0046417">
    <property type="term" value="P:chorismate metabolic process"/>
    <property type="evidence" value="ECO:0007669"/>
    <property type="project" value="TreeGrafter"/>
</dbReference>
<dbReference type="PANTHER" id="PTHR21164:SF0">
    <property type="entry name" value="CHORISMATE MUTASE AROH"/>
    <property type="match status" value="1"/>
</dbReference>
<dbReference type="InterPro" id="IPR035959">
    <property type="entry name" value="RutC-like_sf"/>
</dbReference>
<keyword evidence="2 3" id="KW-0057">Aromatic amino acid biosynthesis</keyword>
<dbReference type="GO" id="GO:0009073">
    <property type="term" value="P:aromatic amino acid family biosynthetic process"/>
    <property type="evidence" value="ECO:0007669"/>
    <property type="project" value="UniProtKB-UniRule"/>
</dbReference>
<proteinExistence type="predicted"/>
<dbReference type="Pfam" id="PF07736">
    <property type="entry name" value="CM_1"/>
    <property type="match status" value="1"/>
</dbReference>
<dbReference type="RefSeq" id="WP_188453864.1">
    <property type="nucleotide sequence ID" value="NZ_BMFR01000001.1"/>
</dbReference>
<dbReference type="EC" id="5.4.99.5" evidence="1 3"/>
<comment type="catalytic activity">
    <reaction evidence="3">
        <text>chorismate = prephenate</text>
        <dbReference type="Rhea" id="RHEA:13897"/>
        <dbReference type="ChEBI" id="CHEBI:29748"/>
        <dbReference type="ChEBI" id="CHEBI:29934"/>
        <dbReference type="EC" id="5.4.99.5"/>
    </reaction>
</comment>
<dbReference type="NCBIfam" id="TIGR01796">
    <property type="entry name" value="CM_mono_aroH"/>
    <property type="match status" value="1"/>
</dbReference>
<evidence type="ECO:0000256" key="2">
    <source>
        <dbReference type="PIRSR" id="PIRSR005965-1"/>
    </source>
</evidence>
<reference evidence="4" key="2">
    <citation type="submission" date="2020-09" db="EMBL/GenBank/DDBJ databases">
        <authorList>
            <person name="Sun Q."/>
            <person name="Zhou Y."/>
        </authorList>
    </citation>
    <scope>NUCLEOTIDE SEQUENCE</scope>
    <source>
        <strain evidence="4">CGMCC 1.12754</strain>
    </source>
</reference>
<keyword evidence="3" id="KW-0413">Isomerase</keyword>
<accession>A0A917H2H0</accession>
<feature type="binding site" evidence="2">
    <location>
        <position position="89"/>
    </location>
    <ligand>
        <name>prephenate</name>
        <dbReference type="ChEBI" id="CHEBI:29934"/>
    </ligand>
</feature>
<evidence type="ECO:0000256" key="1">
    <source>
        <dbReference type="NCBIfam" id="TIGR01796"/>
    </source>
</evidence>
<evidence type="ECO:0000313" key="4">
    <source>
        <dbReference type="EMBL" id="GGG65304.1"/>
    </source>
</evidence>
<dbReference type="PANTHER" id="PTHR21164">
    <property type="entry name" value="CHORISMATE MUTASE"/>
    <property type="match status" value="1"/>
</dbReference>
<dbReference type="GO" id="GO:0008652">
    <property type="term" value="P:amino acid biosynthetic process"/>
    <property type="evidence" value="ECO:0007669"/>
    <property type="project" value="UniProtKB-UniRule"/>
</dbReference>
<feature type="binding site" evidence="2">
    <location>
        <position position="6"/>
    </location>
    <ligand>
        <name>prephenate</name>
        <dbReference type="ChEBI" id="CHEBI:29934"/>
    </ligand>
</feature>
<dbReference type="AlphaFoldDB" id="A0A917H2H0"/>
<dbReference type="Gene3D" id="3.30.1330.40">
    <property type="entry name" value="RutC-like"/>
    <property type="match status" value="1"/>
</dbReference>
<organism evidence="4 5">
    <name type="scientific">Virgibacillus oceani</name>
    <dbReference type="NCBI Taxonomy" id="1479511"/>
    <lineage>
        <taxon>Bacteria</taxon>
        <taxon>Bacillati</taxon>
        <taxon>Bacillota</taxon>
        <taxon>Bacilli</taxon>
        <taxon>Bacillales</taxon>
        <taxon>Bacillaceae</taxon>
        <taxon>Virgibacillus</taxon>
    </lineage>
</organism>
<dbReference type="InterPro" id="IPR008243">
    <property type="entry name" value="Chorismate_mutase_AroH"/>
</dbReference>
<keyword evidence="2 3" id="KW-0028">Amino-acid biosynthesis</keyword>
<sequence>MIRGLRGATTVTKNEEKEIHTNTRLLVEEMVRKNNVEVESISHVFISVTKDLNAGFPAKSLRQIDGWTYVPVMCMTEIDVPNSLAMCIRVMMIVNTEIEQQEIKHVFQNGAVSLRPDLVK</sequence>
<dbReference type="EMBL" id="BMFR01000001">
    <property type="protein sequence ID" value="GGG65304.1"/>
    <property type="molecule type" value="Genomic_DNA"/>
</dbReference>
<keyword evidence="5" id="KW-1185">Reference proteome</keyword>
<dbReference type="PROSITE" id="PS51167">
    <property type="entry name" value="CHORISMATE_MUT_1"/>
    <property type="match status" value="1"/>
</dbReference>
<dbReference type="GO" id="GO:0004106">
    <property type="term" value="F:chorismate mutase activity"/>
    <property type="evidence" value="ECO:0007669"/>
    <property type="project" value="UniProtKB-UniRule"/>
</dbReference>
<comment type="caution">
    <text evidence="4">The sequence shown here is derived from an EMBL/GenBank/DDBJ whole genome shotgun (WGS) entry which is preliminary data.</text>
</comment>
<name>A0A917H2H0_9BACI</name>